<dbReference type="GO" id="GO:0016787">
    <property type="term" value="F:hydrolase activity"/>
    <property type="evidence" value="ECO:0007669"/>
    <property type="project" value="UniProtKB-KW"/>
</dbReference>
<proteinExistence type="predicted"/>
<name>A0A940N021_9PROT</name>
<dbReference type="EMBL" id="JAGIZA010000004">
    <property type="protein sequence ID" value="MBP0492800.1"/>
    <property type="molecule type" value="Genomic_DNA"/>
</dbReference>
<dbReference type="SUPFAM" id="SSF53474">
    <property type="entry name" value="alpha/beta-Hydrolases"/>
    <property type="match status" value="1"/>
</dbReference>
<dbReference type="AlphaFoldDB" id="A0A940N021"/>
<organism evidence="1 2">
    <name type="scientific">Roseomonas indoligenes</name>
    <dbReference type="NCBI Taxonomy" id="2820811"/>
    <lineage>
        <taxon>Bacteria</taxon>
        <taxon>Pseudomonadati</taxon>
        <taxon>Pseudomonadota</taxon>
        <taxon>Alphaproteobacteria</taxon>
        <taxon>Acetobacterales</taxon>
        <taxon>Roseomonadaceae</taxon>
        <taxon>Roseomonas</taxon>
    </lineage>
</organism>
<evidence type="ECO:0000313" key="1">
    <source>
        <dbReference type="EMBL" id="MBP0492800.1"/>
    </source>
</evidence>
<dbReference type="InterPro" id="IPR029058">
    <property type="entry name" value="AB_hydrolase_fold"/>
</dbReference>
<accession>A0A940N021</accession>
<dbReference type="Gene3D" id="3.40.50.1820">
    <property type="entry name" value="alpha/beta hydrolase"/>
    <property type="match status" value="1"/>
</dbReference>
<evidence type="ECO:0000313" key="2">
    <source>
        <dbReference type="Proteomes" id="UP000677537"/>
    </source>
</evidence>
<protein>
    <submittedName>
        <fullName evidence="1">Alpha/beta hydrolase</fullName>
    </submittedName>
</protein>
<gene>
    <name evidence="1" type="ORF">J5Y10_08405</name>
</gene>
<reference evidence="1" key="1">
    <citation type="submission" date="2021-03" db="EMBL/GenBank/DDBJ databases">
        <authorList>
            <person name="So Y."/>
        </authorList>
    </citation>
    <scope>NUCLEOTIDE SEQUENCE</scope>
    <source>
        <strain evidence="1">SG15</strain>
    </source>
</reference>
<keyword evidence="2" id="KW-1185">Reference proteome</keyword>
<dbReference type="Proteomes" id="UP000677537">
    <property type="component" value="Unassembled WGS sequence"/>
</dbReference>
<sequence>MPYEPQLAEALVHPGRAEIVFNDPAGDPRRPVTLHAYRPEGWRADGRVVVVLHGAARNGDAYRDFWVEAADRHGLLIVASTFSAKLFPGPAAFNNGGVLSGDGSLRPPEWRGYRIPARIVGALRDAGLCTRGRAFLFGHSAGGQFVQRLVSTEPTGAFEAVIAANPGWFTLPMLDRHFPEGLGGVGVTAAHLARLLAFPMTVLSGEGDIRTDQASLPREPVAMAQGPNRFERAGFYMRAGEAEAARLGLPFAWSRVTVPHIGHDGAAMSRAAASLWFDGHLPPEPVLAEWARTGHGAL</sequence>
<keyword evidence="1" id="KW-0378">Hydrolase</keyword>
<comment type="caution">
    <text evidence="1">The sequence shown here is derived from an EMBL/GenBank/DDBJ whole genome shotgun (WGS) entry which is preliminary data.</text>
</comment>